<name>A0ABV1RD20_9ALTE</name>
<evidence type="ECO:0000313" key="3">
    <source>
        <dbReference type="Proteomes" id="UP001467690"/>
    </source>
</evidence>
<dbReference type="InterPro" id="IPR023296">
    <property type="entry name" value="Glyco_hydro_beta-prop_sf"/>
</dbReference>
<keyword evidence="2" id="KW-0378">Hydrolase</keyword>
<reference evidence="2 3" key="1">
    <citation type="submission" date="2024-06" db="EMBL/GenBank/DDBJ databases">
        <authorList>
            <person name="Chen R.Y."/>
        </authorList>
    </citation>
    <scope>NUCLEOTIDE SEQUENCE [LARGE SCALE GENOMIC DNA]</scope>
    <source>
        <strain evidence="2 3">D2</strain>
    </source>
</reference>
<dbReference type="Gene3D" id="2.115.10.20">
    <property type="entry name" value="Glycosyl hydrolase domain, family 43"/>
    <property type="match status" value="1"/>
</dbReference>
<evidence type="ECO:0000313" key="2">
    <source>
        <dbReference type="EMBL" id="MER2490809.1"/>
    </source>
</evidence>
<dbReference type="SUPFAM" id="SSF75005">
    <property type="entry name" value="Arabinanase/levansucrase/invertase"/>
    <property type="match status" value="1"/>
</dbReference>
<dbReference type="CDD" id="cd08992">
    <property type="entry name" value="GH117"/>
    <property type="match status" value="1"/>
</dbReference>
<sequence>MSTNNNSNNNNNNNRSFPWDIPQTKPNRALSQAMSRLYASYLTPRPEDNPLFTSFKYTELVGFDYNGHDGTVSRRDPSKVILVGDTYYMWYTKRDTKTPPQGAEKCTDSIPSTDWDLAEIWYATSQDGFVWQEQGCAIKRPAKPMPGWRSVSTPDILVWKGKYYLYYQAFMQASGIKGDHCPVTLSYADSPDGPWTPCNHIVVENGEPGSWDQFSIHDPYLLVYKGKIHLYYKSAFGDRPDYLVANGLATADDPLGPFHKHPLNPILNSGHETTYFPFKQGIAAFAIRNGNENNSIQYADDGVNFNLASVTSLMPIAAGPFVPDAFTNLDSATSANGQGISWGISHFSDKTDPTTKHSFLGRFDCNLMQNGGNKDMKETDVIHHPSVYFAQKLSPQQKKQREQNARESKKTC</sequence>
<feature type="region of interest" description="Disordered" evidence="1">
    <location>
        <begin position="1"/>
        <end position="25"/>
    </location>
</feature>
<protein>
    <submittedName>
        <fullName evidence="2">Glycoside hydrolase</fullName>
    </submittedName>
</protein>
<organism evidence="2 3">
    <name type="scientific">Catenovulum sediminis</name>
    <dbReference type="NCBI Taxonomy" id="1740262"/>
    <lineage>
        <taxon>Bacteria</taxon>
        <taxon>Pseudomonadati</taxon>
        <taxon>Pseudomonadota</taxon>
        <taxon>Gammaproteobacteria</taxon>
        <taxon>Alteromonadales</taxon>
        <taxon>Alteromonadaceae</taxon>
        <taxon>Catenovulum</taxon>
    </lineage>
</organism>
<feature type="compositionally biased region" description="Basic and acidic residues" evidence="1">
    <location>
        <begin position="399"/>
        <end position="412"/>
    </location>
</feature>
<dbReference type="RefSeq" id="WP_350400627.1">
    <property type="nucleotide sequence ID" value="NZ_JBELOE010000067.1"/>
</dbReference>
<feature type="region of interest" description="Disordered" evidence="1">
    <location>
        <begin position="391"/>
        <end position="412"/>
    </location>
</feature>
<feature type="compositionally biased region" description="Low complexity" evidence="1">
    <location>
        <begin position="1"/>
        <end position="14"/>
    </location>
</feature>
<accession>A0ABV1RD20</accession>
<gene>
    <name evidence="2" type="ORF">ABS311_02790</name>
</gene>
<keyword evidence="3" id="KW-1185">Reference proteome</keyword>
<comment type="caution">
    <text evidence="2">The sequence shown here is derived from an EMBL/GenBank/DDBJ whole genome shotgun (WGS) entry which is preliminary data.</text>
</comment>
<dbReference type="Proteomes" id="UP001467690">
    <property type="component" value="Unassembled WGS sequence"/>
</dbReference>
<dbReference type="EMBL" id="JBELOE010000067">
    <property type="protein sequence ID" value="MER2490809.1"/>
    <property type="molecule type" value="Genomic_DNA"/>
</dbReference>
<dbReference type="GO" id="GO:0016787">
    <property type="term" value="F:hydrolase activity"/>
    <property type="evidence" value="ECO:0007669"/>
    <property type="project" value="UniProtKB-KW"/>
</dbReference>
<proteinExistence type="predicted"/>
<evidence type="ECO:0000256" key="1">
    <source>
        <dbReference type="SAM" id="MobiDB-lite"/>
    </source>
</evidence>